<keyword evidence="4" id="KW-0547">Nucleotide-binding</keyword>
<gene>
    <name evidence="7" type="ORF">CM240_0766</name>
</gene>
<evidence type="ECO:0000256" key="2">
    <source>
        <dbReference type="ARBA" id="ARBA00012274"/>
    </source>
</evidence>
<keyword evidence="8" id="KW-1185">Reference proteome</keyword>
<dbReference type="InterPro" id="IPR023806">
    <property type="entry name" value="CHP03905"/>
</dbReference>
<dbReference type="GO" id="GO:0000166">
    <property type="term" value="F:nucleotide binding"/>
    <property type="evidence" value="ECO:0007669"/>
    <property type="project" value="UniProtKB-KW"/>
</dbReference>
<dbReference type="GO" id="GO:0004748">
    <property type="term" value="F:ribonucleoside-diphosphate reductase activity, thioredoxin disulfide as acceptor"/>
    <property type="evidence" value="ECO:0007669"/>
    <property type="project" value="UniProtKB-EC"/>
</dbReference>
<dbReference type="RefSeq" id="WP_044036608.1">
    <property type="nucleotide sequence ID" value="NZ_HG917868.1"/>
</dbReference>
<evidence type="ECO:0000256" key="5">
    <source>
        <dbReference type="ARBA" id="ARBA00047754"/>
    </source>
</evidence>
<evidence type="ECO:0000313" key="8">
    <source>
        <dbReference type="Proteomes" id="UP000019426"/>
    </source>
</evidence>
<name>W6RTK7_9CLOT</name>
<dbReference type="Pfam" id="PF12637">
    <property type="entry name" value="TSCPD"/>
    <property type="match status" value="1"/>
</dbReference>
<organism evidence="7 8">
    <name type="scientific">Clostridium bornimense</name>
    <dbReference type="NCBI Taxonomy" id="1216932"/>
    <lineage>
        <taxon>Bacteria</taxon>
        <taxon>Bacillati</taxon>
        <taxon>Bacillota</taxon>
        <taxon>Clostridia</taxon>
        <taxon>Eubacteriales</taxon>
        <taxon>Clostridiaceae</taxon>
        <taxon>Clostridium</taxon>
    </lineage>
</organism>
<dbReference type="InterPro" id="IPR024434">
    <property type="entry name" value="TSCPD_dom"/>
</dbReference>
<dbReference type="STRING" id="1216932.CM240_0766"/>
<evidence type="ECO:0000256" key="3">
    <source>
        <dbReference type="ARBA" id="ARBA00022634"/>
    </source>
</evidence>
<comment type="catalytic activity">
    <reaction evidence="5">
        <text>a 2'-deoxyribonucleoside 5'-diphosphate + [thioredoxin]-disulfide + H2O = a ribonucleoside 5'-diphosphate + [thioredoxin]-dithiol</text>
        <dbReference type="Rhea" id="RHEA:23252"/>
        <dbReference type="Rhea" id="RHEA-COMP:10698"/>
        <dbReference type="Rhea" id="RHEA-COMP:10700"/>
        <dbReference type="ChEBI" id="CHEBI:15377"/>
        <dbReference type="ChEBI" id="CHEBI:29950"/>
        <dbReference type="ChEBI" id="CHEBI:50058"/>
        <dbReference type="ChEBI" id="CHEBI:57930"/>
        <dbReference type="ChEBI" id="CHEBI:73316"/>
        <dbReference type="EC" id="1.17.4.1"/>
    </reaction>
</comment>
<evidence type="ECO:0000256" key="1">
    <source>
        <dbReference type="ARBA" id="ARBA00007405"/>
    </source>
</evidence>
<dbReference type="PATRIC" id="fig|1216932.3.peg.752"/>
<dbReference type="eggNOG" id="ENOG5032YE7">
    <property type="taxonomic scope" value="Bacteria"/>
</dbReference>
<comment type="similarity">
    <text evidence="1">Belongs to the ribonucleoside diphosphate reductase class-2 family.</text>
</comment>
<dbReference type="HOGENOM" id="CLU_176133_0_0_9"/>
<dbReference type="OrthoDB" id="9801525at2"/>
<dbReference type="NCBIfam" id="TIGR03905">
    <property type="entry name" value="TIGR03905_4_Cys"/>
    <property type="match status" value="1"/>
</dbReference>
<evidence type="ECO:0000313" key="7">
    <source>
        <dbReference type="EMBL" id="CDM67931.1"/>
    </source>
</evidence>
<evidence type="ECO:0000256" key="4">
    <source>
        <dbReference type="ARBA" id="ARBA00022741"/>
    </source>
</evidence>
<accession>W6RTK7</accession>
<keyword evidence="3" id="KW-0237">DNA synthesis</keyword>
<dbReference type="EMBL" id="HG917868">
    <property type="protein sequence ID" value="CDM67931.1"/>
    <property type="molecule type" value="Genomic_DNA"/>
</dbReference>
<dbReference type="EC" id="1.17.4.1" evidence="2"/>
<dbReference type="KEGG" id="clt:CM240_0766"/>
<reference evidence="7 8" key="1">
    <citation type="submission" date="2013-11" db="EMBL/GenBank/DDBJ databases">
        <title>Complete genome sequence of Clostridum sp. M2/40.</title>
        <authorList>
            <person name="Wibberg D."/>
            <person name="Puehler A."/>
            <person name="Schlueter A."/>
        </authorList>
    </citation>
    <scope>NUCLEOTIDE SEQUENCE [LARGE SCALE GENOMIC DNA]</scope>
    <source>
        <strain evidence="8">M2/40</strain>
    </source>
</reference>
<proteinExistence type="inferred from homology"/>
<dbReference type="AlphaFoldDB" id="W6RTK7"/>
<dbReference type="GO" id="GO:0071897">
    <property type="term" value="P:DNA biosynthetic process"/>
    <property type="evidence" value="ECO:0007669"/>
    <property type="project" value="UniProtKB-KW"/>
</dbReference>
<feature type="domain" description="TSCPD" evidence="6">
    <location>
        <begin position="3"/>
        <end position="77"/>
    </location>
</feature>
<sequence>MYTYKTSGVCSSEIKFDIKDNKVKEVLFVGGCPGNALGLSSLLKDMNINEAIEKLSGIKCGKKSTSCPDQLAKALTSVLSTIE</sequence>
<protein>
    <recommendedName>
        <fullName evidence="2">ribonucleoside-diphosphate reductase</fullName>
        <ecNumber evidence="2">1.17.4.1</ecNumber>
    </recommendedName>
</protein>
<evidence type="ECO:0000259" key="6">
    <source>
        <dbReference type="Pfam" id="PF12637"/>
    </source>
</evidence>
<dbReference type="Proteomes" id="UP000019426">
    <property type="component" value="Chromosome M2/40_rep1"/>
</dbReference>